<comment type="caution">
    <text evidence="2">The sequence shown here is derived from an EMBL/GenBank/DDBJ whole genome shotgun (WGS) entry which is preliminary data.</text>
</comment>
<keyword evidence="1" id="KW-0472">Membrane</keyword>
<evidence type="ECO:0008006" key="4">
    <source>
        <dbReference type="Google" id="ProtNLM"/>
    </source>
</evidence>
<keyword evidence="3" id="KW-1185">Reference proteome</keyword>
<dbReference type="RefSeq" id="WP_380789521.1">
    <property type="nucleotide sequence ID" value="NZ_JBHTKR010000002.1"/>
</dbReference>
<proteinExistence type="predicted"/>
<evidence type="ECO:0000313" key="3">
    <source>
        <dbReference type="Proteomes" id="UP001597151"/>
    </source>
</evidence>
<dbReference type="Proteomes" id="UP001597151">
    <property type="component" value="Unassembled WGS sequence"/>
</dbReference>
<keyword evidence="1" id="KW-0812">Transmembrane</keyword>
<reference evidence="3" key="1">
    <citation type="journal article" date="2019" name="Int. J. Syst. Evol. Microbiol.">
        <title>The Global Catalogue of Microorganisms (GCM) 10K type strain sequencing project: providing services to taxonomists for standard genome sequencing and annotation.</title>
        <authorList>
            <consortium name="The Broad Institute Genomics Platform"/>
            <consortium name="The Broad Institute Genome Sequencing Center for Infectious Disease"/>
            <person name="Wu L."/>
            <person name="Ma J."/>
        </authorList>
    </citation>
    <scope>NUCLEOTIDE SEQUENCE [LARGE SCALE GENOMIC DNA]</scope>
    <source>
        <strain evidence="3">CCUG 55328</strain>
    </source>
</reference>
<organism evidence="2 3">
    <name type="scientific">Seohaeicola saemankumensis</name>
    <dbReference type="NCBI Taxonomy" id="481181"/>
    <lineage>
        <taxon>Bacteria</taxon>
        <taxon>Pseudomonadati</taxon>
        <taxon>Pseudomonadota</taxon>
        <taxon>Alphaproteobacteria</taxon>
        <taxon>Rhodobacterales</taxon>
        <taxon>Roseobacteraceae</taxon>
        <taxon>Seohaeicola</taxon>
    </lineage>
</organism>
<accession>A0ABW3TBM4</accession>
<sequence length="94" mass="10452">MKEKSTPVFLERRSYRQRRLTDAARLLPVLGALLWLVPLLWPRSQPAATPDVAAVSTSSAILYMFGVWTFLALMALFLSVMLDANAEAQDVGDD</sequence>
<feature type="transmembrane region" description="Helical" evidence="1">
    <location>
        <begin position="20"/>
        <end position="41"/>
    </location>
</feature>
<name>A0ABW3TBM4_9RHOB</name>
<feature type="transmembrane region" description="Helical" evidence="1">
    <location>
        <begin position="61"/>
        <end position="82"/>
    </location>
</feature>
<keyword evidence="1" id="KW-1133">Transmembrane helix</keyword>
<dbReference type="EMBL" id="JBHTKR010000002">
    <property type="protein sequence ID" value="MFD1194155.1"/>
    <property type="molecule type" value="Genomic_DNA"/>
</dbReference>
<protein>
    <recommendedName>
        <fullName evidence="4">DUF485 domain-containing protein</fullName>
    </recommendedName>
</protein>
<gene>
    <name evidence="2" type="ORF">ACFQ3C_05695</name>
</gene>
<evidence type="ECO:0000313" key="2">
    <source>
        <dbReference type="EMBL" id="MFD1194155.1"/>
    </source>
</evidence>
<evidence type="ECO:0000256" key="1">
    <source>
        <dbReference type="SAM" id="Phobius"/>
    </source>
</evidence>